<protein>
    <submittedName>
        <fullName evidence="1">Uncharacterized protein</fullName>
    </submittedName>
</protein>
<reference evidence="1 2" key="1">
    <citation type="submission" date="2020-02" db="EMBL/GenBank/DDBJ databases">
        <title>Genome sequencing for Draconibacterium sp. strain M1.</title>
        <authorList>
            <person name="Park S.-J."/>
        </authorList>
    </citation>
    <scope>NUCLEOTIDE SEQUENCE [LARGE SCALE GENOMIC DNA]</scope>
    <source>
        <strain evidence="1 2">M1</strain>
    </source>
</reference>
<evidence type="ECO:0000313" key="2">
    <source>
        <dbReference type="Proteomes" id="UP000474630"/>
    </source>
</evidence>
<evidence type="ECO:0000313" key="1">
    <source>
        <dbReference type="EMBL" id="QIA07018.1"/>
    </source>
</evidence>
<dbReference type="KEGG" id="drc:G0Q07_04365"/>
<proteinExistence type="predicted"/>
<gene>
    <name evidence="1" type="ORF">G0Q07_04365</name>
</gene>
<organism evidence="1 2">
    <name type="scientific">Draconibacterium halophilum</name>
    <dbReference type="NCBI Taxonomy" id="2706887"/>
    <lineage>
        <taxon>Bacteria</taxon>
        <taxon>Pseudomonadati</taxon>
        <taxon>Bacteroidota</taxon>
        <taxon>Bacteroidia</taxon>
        <taxon>Marinilabiliales</taxon>
        <taxon>Prolixibacteraceae</taxon>
        <taxon>Draconibacterium</taxon>
    </lineage>
</organism>
<dbReference type="RefSeq" id="WP_163344947.1">
    <property type="nucleotide sequence ID" value="NZ_CP048409.1"/>
</dbReference>
<name>A0A6C0R955_9BACT</name>
<dbReference type="EMBL" id="CP048409">
    <property type="protein sequence ID" value="QIA07018.1"/>
    <property type="molecule type" value="Genomic_DNA"/>
</dbReference>
<dbReference type="AlphaFoldDB" id="A0A6C0R955"/>
<keyword evidence="2" id="KW-1185">Reference proteome</keyword>
<sequence>MEQQDFNKDFHLKLNAEFERIDKFLEKFQQHFIREQWLMANEHVVSDLSKEGLEDQLKNYANHMFSCADSVADKDQNYNEIRLTLELEAMTRAMEKYPSFFRESEFARQTHQKAKELLIHFFPELIELSANGFRLLEKYCLLYNYEFISSLKEQ</sequence>
<accession>A0A6C0R955</accession>
<dbReference type="Proteomes" id="UP000474630">
    <property type="component" value="Chromosome"/>
</dbReference>